<dbReference type="Proteomes" id="UP000064920">
    <property type="component" value="Chromosome"/>
</dbReference>
<dbReference type="InterPro" id="IPR015996">
    <property type="entry name" value="UCP028451"/>
</dbReference>
<dbReference type="PANTHER" id="PTHR36452:SF1">
    <property type="entry name" value="DUF2461 DOMAIN-CONTAINING PROTEIN"/>
    <property type="match status" value="1"/>
</dbReference>
<dbReference type="EMBL" id="CP012023">
    <property type="protein sequence ID" value="ALI57051.1"/>
    <property type="molecule type" value="Genomic_DNA"/>
</dbReference>
<evidence type="ECO:0000313" key="1">
    <source>
        <dbReference type="EMBL" id="ALI57051.1"/>
    </source>
</evidence>
<sequence>MTLISDTSFNLLAQLAQNNTKDWYDAHKADIKIHCLIPFGEMLEHVSNRLINSPLPLEGSAKTMFRMNRDVRFSKHKSPYKTSVSGLLTPSGTKTETAGMVYAELNATGGWVAGGFYRLPTAQLSLIRQRIVDETSAYQAILDGLADAGTELADIDRLTRMPKGFSDCEDHPNAEDIKRKSFIVRVDIPKEVWLNGDVTGIIAGLARHAVPLIRFGKAALVKPA</sequence>
<dbReference type="PANTHER" id="PTHR36452">
    <property type="entry name" value="CHROMOSOME 12, WHOLE GENOME SHOTGUN SEQUENCE"/>
    <property type="match status" value="1"/>
</dbReference>
<dbReference type="RefSeq" id="WP_062220511.1">
    <property type="nucleotide sequence ID" value="NZ_CP012023.1"/>
</dbReference>
<dbReference type="NCBIfam" id="TIGR02453">
    <property type="entry name" value="TIGR02453 family protein"/>
    <property type="match status" value="1"/>
</dbReference>
<dbReference type="PATRIC" id="fig|1397108.4.peg.3192"/>
<accession>A0A0P0A8D7</accession>
<dbReference type="AlphaFoldDB" id="A0A0P0A8D7"/>
<keyword evidence="2" id="KW-1185">Reference proteome</keyword>
<dbReference type="KEGG" id="cmar:IMCC12053_3104"/>
<gene>
    <name evidence="1" type="ORF">IMCC12053_3104</name>
</gene>
<dbReference type="PIRSF" id="PIRSF028451">
    <property type="entry name" value="UCP028451"/>
    <property type="match status" value="1"/>
</dbReference>
<dbReference type="STRING" id="1397108.IMCC12053_3104"/>
<reference evidence="1 2" key="1">
    <citation type="submission" date="2015-05" db="EMBL/GenBank/DDBJ databases">
        <authorList>
            <person name="Wang D.B."/>
            <person name="Wang M."/>
        </authorList>
    </citation>
    <scope>NUCLEOTIDE SEQUENCE [LARGE SCALE GENOMIC DNA]</scope>
    <source>
        <strain evidence="1 2">IMCC 12053</strain>
    </source>
</reference>
<name>A0A0P0A8D7_9RHOB</name>
<protein>
    <submittedName>
        <fullName evidence="1">Uncharacterized protein</fullName>
    </submittedName>
</protein>
<evidence type="ECO:0000313" key="2">
    <source>
        <dbReference type="Proteomes" id="UP000064920"/>
    </source>
</evidence>
<proteinExistence type="predicted"/>
<dbReference type="InterPro" id="IPR012808">
    <property type="entry name" value="CHP02453"/>
</dbReference>
<organism evidence="1 2">
    <name type="scientific">Celeribacter marinus</name>
    <dbReference type="NCBI Taxonomy" id="1397108"/>
    <lineage>
        <taxon>Bacteria</taxon>
        <taxon>Pseudomonadati</taxon>
        <taxon>Pseudomonadota</taxon>
        <taxon>Alphaproteobacteria</taxon>
        <taxon>Rhodobacterales</taxon>
        <taxon>Roseobacteraceae</taxon>
        <taxon>Celeribacter</taxon>
    </lineage>
</organism>
<dbReference type="Pfam" id="PF09365">
    <property type="entry name" value="DUF2461"/>
    <property type="match status" value="1"/>
</dbReference>